<evidence type="ECO:0000313" key="2">
    <source>
        <dbReference type="Proteomes" id="UP001519344"/>
    </source>
</evidence>
<evidence type="ECO:0000313" key="1">
    <source>
        <dbReference type="EMBL" id="MBP1964806.1"/>
    </source>
</evidence>
<dbReference type="SUPFAM" id="SSF109604">
    <property type="entry name" value="HD-domain/PDEase-like"/>
    <property type="match status" value="1"/>
</dbReference>
<dbReference type="EMBL" id="JAGGKV010000010">
    <property type="protein sequence ID" value="MBP1964806.1"/>
    <property type="molecule type" value="Genomic_DNA"/>
</dbReference>
<proteinExistence type="predicted"/>
<dbReference type="Gene3D" id="1.10.3210.10">
    <property type="entry name" value="Hypothetical protein af1432"/>
    <property type="match status" value="1"/>
</dbReference>
<gene>
    <name evidence="1" type="ORF">J2Z65_004029</name>
</gene>
<accession>A0ABS4I2Z5</accession>
<name>A0ABS4I2Z5_9BACL</name>
<comment type="caution">
    <text evidence="1">The sequence shown here is derived from an EMBL/GenBank/DDBJ whole genome shotgun (WGS) entry which is preliminary data.</text>
</comment>
<dbReference type="RefSeq" id="WP_167053054.1">
    <property type="nucleotide sequence ID" value="NZ_JAAOZR010000005.1"/>
</dbReference>
<organism evidence="1 2">
    <name type="scientific">Paenibacillus aceris</name>
    <dbReference type="NCBI Taxonomy" id="869555"/>
    <lineage>
        <taxon>Bacteria</taxon>
        <taxon>Bacillati</taxon>
        <taxon>Bacillota</taxon>
        <taxon>Bacilli</taxon>
        <taxon>Bacillales</taxon>
        <taxon>Paenibacillaceae</taxon>
        <taxon>Paenibacillus</taxon>
    </lineage>
</organism>
<protein>
    <recommendedName>
        <fullName evidence="3">HD domain-containing protein</fullName>
    </recommendedName>
</protein>
<dbReference type="Pfam" id="PF13487">
    <property type="entry name" value="HD_5"/>
    <property type="match status" value="1"/>
</dbReference>
<sequence length="190" mass="21260">MVGDVSPIIAATTKGVYTLGSTILAVLSLLRVQEWEIDLLSLLHFVSRIKLPDYMFEKEGKLSEFEFVQEHCYMAKELCEGIPDFQEVEKSFLYHHEKVDGTGYPYCLGGSIPCANDAAVLQAGDVPARSLCRNSEAGGTFLPRGYRRDLRKSDRLASNITLPKARLLLSSLRHISKSLCRLYQTTEGKE</sequence>
<dbReference type="InterPro" id="IPR052020">
    <property type="entry name" value="Cyclic_di-GMP/3'3'-cGAMP_PDE"/>
</dbReference>
<evidence type="ECO:0008006" key="3">
    <source>
        <dbReference type="Google" id="ProtNLM"/>
    </source>
</evidence>
<reference evidence="1 2" key="1">
    <citation type="submission" date="2021-03" db="EMBL/GenBank/DDBJ databases">
        <title>Genomic Encyclopedia of Type Strains, Phase IV (KMG-IV): sequencing the most valuable type-strain genomes for metagenomic binning, comparative biology and taxonomic classification.</title>
        <authorList>
            <person name="Goeker M."/>
        </authorList>
    </citation>
    <scope>NUCLEOTIDE SEQUENCE [LARGE SCALE GENOMIC DNA]</scope>
    <source>
        <strain evidence="1 2">DSM 24950</strain>
    </source>
</reference>
<keyword evidence="2" id="KW-1185">Reference proteome</keyword>
<dbReference type="Proteomes" id="UP001519344">
    <property type="component" value="Unassembled WGS sequence"/>
</dbReference>
<dbReference type="PANTHER" id="PTHR45228:SF4">
    <property type="entry name" value="LIPOPROTEIN"/>
    <property type="match status" value="1"/>
</dbReference>
<dbReference type="PANTHER" id="PTHR45228">
    <property type="entry name" value="CYCLIC DI-GMP PHOSPHODIESTERASE TM_0186-RELATED"/>
    <property type="match status" value="1"/>
</dbReference>